<name>A0A1E3LYF9_9SPHN</name>
<evidence type="ECO:0000256" key="2">
    <source>
        <dbReference type="ARBA" id="ARBA00022801"/>
    </source>
</evidence>
<dbReference type="STRING" id="1888892.BFL28_13205"/>
<feature type="chain" id="PRO_5011110895" description="Pectinesterase catalytic domain-containing protein" evidence="4">
    <location>
        <begin position="25"/>
        <end position="488"/>
    </location>
</feature>
<dbReference type="GO" id="GO:0009279">
    <property type="term" value="C:cell outer membrane"/>
    <property type="evidence" value="ECO:0007669"/>
    <property type="project" value="TreeGrafter"/>
</dbReference>
<keyword evidence="4" id="KW-0732">Signal</keyword>
<dbReference type="GO" id="GO:0030599">
    <property type="term" value="F:pectinesterase activity"/>
    <property type="evidence" value="ECO:0007669"/>
    <property type="project" value="InterPro"/>
</dbReference>
<dbReference type="Proteomes" id="UP000094487">
    <property type="component" value="Unassembled WGS sequence"/>
</dbReference>
<evidence type="ECO:0000259" key="5">
    <source>
        <dbReference type="Pfam" id="PF01095"/>
    </source>
</evidence>
<evidence type="ECO:0000313" key="6">
    <source>
        <dbReference type="EMBL" id="ODP38872.1"/>
    </source>
</evidence>
<dbReference type="AlphaFoldDB" id="A0A1E3LYF9"/>
<evidence type="ECO:0000313" key="7">
    <source>
        <dbReference type="Proteomes" id="UP000094487"/>
    </source>
</evidence>
<protein>
    <recommendedName>
        <fullName evidence="5">Pectinesterase catalytic domain-containing protein</fullName>
    </recommendedName>
</protein>
<evidence type="ECO:0000256" key="4">
    <source>
        <dbReference type="SAM" id="SignalP"/>
    </source>
</evidence>
<dbReference type="Pfam" id="PF01095">
    <property type="entry name" value="Pectinesterase"/>
    <property type="match status" value="1"/>
</dbReference>
<evidence type="ECO:0000256" key="1">
    <source>
        <dbReference type="ARBA" id="ARBA00008891"/>
    </source>
</evidence>
<feature type="signal peptide" evidence="4">
    <location>
        <begin position="1"/>
        <end position="24"/>
    </location>
</feature>
<keyword evidence="2" id="KW-0378">Hydrolase</keyword>
<dbReference type="PANTHER" id="PTHR31321:SF57">
    <property type="entry name" value="PECTINESTERASE 53-RELATED"/>
    <property type="match status" value="1"/>
</dbReference>
<feature type="domain" description="Pectinesterase catalytic" evidence="5">
    <location>
        <begin position="177"/>
        <end position="357"/>
    </location>
</feature>
<organism evidence="6 7">
    <name type="scientific">Sphingomonas turrisvirgatae</name>
    <dbReference type="NCBI Taxonomy" id="1888892"/>
    <lineage>
        <taxon>Bacteria</taxon>
        <taxon>Pseudomonadati</taxon>
        <taxon>Pseudomonadota</taxon>
        <taxon>Alphaproteobacteria</taxon>
        <taxon>Sphingomonadales</taxon>
        <taxon>Sphingomonadaceae</taxon>
        <taxon>Sphingomonas</taxon>
    </lineage>
</organism>
<dbReference type="InterPro" id="IPR011050">
    <property type="entry name" value="Pectin_lyase_fold/virulence"/>
</dbReference>
<proteinExistence type="inferred from homology"/>
<comment type="similarity">
    <text evidence="1">Belongs to the pectinesterase family.</text>
</comment>
<keyword evidence="3" id="KW-0063">Aspartyl esterase</keyword>
<reference evidence="6 7" key="1">
    <citation type="submission" date="2016-08" db="EMBL/GenBank/DDBJ databases">
        <title>Draft genome of the agarase producing Sphingomonas sp. MCT13.</title>
        <authorList>
            <person name="D'Andrea M.M."/>
            <person name="Rossolini G.M."/>
            <person name="Thaller M.C."/>
        </authorList>
    </citation>
    <scope>NUCLEOTIDE SEQUENCE [LARGE SCALE GENOMIC DNA]</scope>
    <source>
        <strain evidence="6 7">MCT13</strain>
    </source>
</reference>
<dbReference type="GO" id="GO:0042545">
    <property type="term" value="P:cell wall modification"/>
    <property type="evidence" value="ECO:0007669"/>
    <property type="project" value="InterPro"/>
</dbReference>
<comment type="caution">
    <text evidence="6">The sequence shown here is derived from an EMBL/GenBank/DDBJ whole genome shotgun (WGS) entry which is preliminary data.</text>
</comment>
<dbReference type="Gene3D" id="2.160.20.10">
    <property type="entry name" value="Single-stranded right-handed beta-helix, Pectin lyase-like"/>
    <property type="match status" value="1"/>
</dbReference>
<keyword evidence="7" id="KW-1185">Reference proteome</keyword>
<sequence length="488" mass="53189">MTRWVTAAMTMLLFVLGGPGGASAQPMPAQFPVSGAQRVNPDTQLVIEFASPPMIGSMGQVRVFDADTGALVDALDLSIPAGPDPARIRRDGGRDTTVYQRKTIGGVPGFHFHPVIVRGNRATIHLHQPLAYGRRYRVEVDPGVLTVPDGSFDGIKGSGWTFATRAAPPPAGRTRYVVASDGRGDFNTVQGALDFVPAVPRRPVTIFIRNGNYEEIVFARRKSNLILRGESRDGVVVGYGNNSAFNPPEAGVPNRRPAFSIADSTDIQLSTFTINNYYIGQAEALLITGARNILDRMTLNGSGDALQLRGPTYLTGLKLTGHGDTILSVGPAFFDQCEIRSIGPFNWVRNPATNHGHVFRQCTFIGIDEPLPWTRRPDGSGQKVRQVIARLPDNKGINYPHAEIVLINTRMDGIAPEGWGPVQEDGATFSRANVRFWEFGSTDLEGRPIDMSKRHEIVRELKLPQDAKSIADYSNPAFVLGGWSPKVR</sequence>
<dbReference type="InterPro" id="IPR000070">
    <property type="entry name" value="Pectinesterase_cat"/>
</dbReference>
<gene>
    <name evidence="6" type="ORF">BFL28_13205</name>
</gene>
<evidence type="ECO:0000256" key="3">
    <source>
        <dbReference type="ARBA" id="ARBA00023085"/>
    </source>
</evidence>
<accession>A0A1E3LYF9</accession>
<dbReference type="RefSeq" id="WP_069319476.1">
    <property type="nucleotide sequence ID" value="NZ_MDDS01000011.1"/>
</dbReference>
<dbReference type="OrthoDB" id="191551at2"/>
<dbReference type="EMBL" id="MDDS01000011">
    <property type="protein sequence ID" value="ODP38872.1"/>
    <property type="molecule type" value="Genomic_DNA"/>
</dbReference>
<dbReference type="InterPro" id="IPR012334">
    <property type="entry name" value="Pectin_lyas_fold"/>
</dbReference>
<dbReference type="SUPFAM" id="SSF51126">
    <property type="entry name" value="Pectin lyase-like"/>
    <property type="match status" value="1"/>
</dbReference>
<dbReference type="PANTHER" id="PTHR31321">
    <property type="entry name" value="ACYL-COA THIOESTER HYDROLASE YBHC-RELATED"/>
    <property type="match status" value="1"/>
</dbReference>